<dbReference type="Proteomes" id="UP000619260">
    <property type="component" value="Unassembled WGS sequence"/>
</dbReference>
<reference evidence="1" key="1">
    <citation type="submission" date="2021-01" db="EMBL/GenBank/DDBJ databases">
        <title>Whole genome shotgun sequence of Virgisporangium aliadipatigenens NBRC 105644.</title>
        <authorList>
            <person name="Komaki H."/>
            <person name="Tamura T."/>
        </authorList>
    </citation>
    <scope>NUCLEOTIDE SEQUENCE</scope>
    <source>
        <strain evidence="1">NBRC 105644</strain>
    </source>
</reference>
<gene>
    <name evidence="1" type="ORF">Val02_55360</name>
</gene>
<evidence type="ECO:0000313" key="1">
    <source>
        <dbReference type="EMBL" id="GIJ48650.1"/>
    </source>
</evidence>
<dbReference type="RefSeq" id="WP_203902112.1">
    <property type="nucleotide sequence ID" value="NZ_BOPF01000021.1"/>
</dbReference>
<keyword evidence="2" id="KW-1185">Reference proteome</keyword>
<dbReference type="AlphaFoldDB" id="A0A8J3YRP6"/>
<accession>A0A8J3YRP6</accession>
<protein>
    <submittedName>
        <fullName evidence="1">Uncharacterized protein</fullName>
    </submittedName>
</protein>
<organism evidence="1 2">
    <name type="scientific">Virgisporangium aliadipatigenens</name>
    <dbReference type="NCBI Taxonomy" id="741659"/>
    <lineage>
        <taxon>Bacteria</taxon>
        <taxon>Bacillati</taxon>
        <taxon>Actinomycetota</taxon>
        <taxon>Actinomycetes</taxon>
        <taxon>Micromonosporales</taxon>
        <taxon>Micromonosporaceae</taxon>
        <taxon>Virgisporangium</taxon>
    </lineage>
</organism>
<name>A0A8J3YRP6_9ACTN</name>
<sequence>MTPPLPDVGDLLRAMAALGVAGDPLALLRDSPDEVRRAELLAHLAAGTVAHLQRAERAADLSAEDRVALHRTADAALADGSALVDLQVARLEWARDVTLHERRHPVADTTTTALTALVQLLAAWRDRPDGVAESDPMLADALDQLRAASTQLTTILRNSRYGAYAGGVPPNAYPKSGRTAM</sequence>
<proteinExistence type="predicted"/>
<evidence type="ECO:0000313" key="2">
    <source>
        <dbReference type="Proteomes" id="UP000619260"/>
    </source>
</evidence>
<dbReference type="EMBL" id="BOPF01000021">
    <property type="protein sequence ID" value="GIJ48650.1"/>
    <property type="molecule type" value="Genomic_DNA"/>
</dbReference>
<comment type="caution">
    <text evidence="1">The sequence shown here is derived from an EMBL/GenBank/DDBJ whole genome shotgun (WGS) entry which is preliminary data.</text>
</comment>